<gene>
    <name evidence="2" type="ORF">FPZ24_10790</name>
</gene>
<dbReference type="EMBL" id="CP042306">
    <property type="protein sequence ID" value="QDZ07912.1"/>
    <property type="molecule type" value="Genomic_DNA"/>
</dbReference>
<feature type="signal peptide" evidence="1">
    <location>
        <begin position="1"/>
        <end position="22"/>
    </location>
</feature>
<evidence type="ECO:0000313" key="2">
    <source>
        <dbReference type="EMBL" id="QDZ07912.1"/>
    </source>
</evidence>
<keyword evidence="1" id="KW-0732">Signal</keyword>
<evidence type="ECO:0000256" key="1">
    <source>
        <dbReference type="SAM" id="SignalP"/>
    </source>
</evidence>
<dbReference type="RefSeq" id="WP_146571874.1">
    <property type="nucleotide sequence ID" value="NZ_CP042306.1"/>
</dbReference>
<name>A0A5B8LK36_9SPHN</name>
<dbReference type="OrthoDB" id="8896175at2"/>
<reference evidence="2 3" key="1">
    <citation type="submission" date="2019-07" db="EMBL/GenBank/DDBJ databases">
        <title>Full genome sequence of Sphingomonas sp. 4R-6-7(HKS19).</title>
        <authorList>
            <person name="Im W.-T."/>
        </authorList>
    </citation>
    <scope>NUCLEOTIDE SEQUENCE [LARGE SCALE GENOMIC DNA]</scope>
    <source>
        <strain evidence="2 3">HKS19</strain>
    </source>
</reference>
<sequence>MAVRLCAVLLLAGAAIVTPALADDDIPPVVGGKTYVQHLISTAMARHPGVLSIVVEGPRDAGKEVLVLGSTLGASRVFGKVDAPDTTLGGAVSPDGKRFVVREPFASNSGHRLGTMAISFAYRRGSPTKNLVAIADAISREVARVTLSTKNAVDPYPYDASYGTRTYAQALTERTILRHPELLVMMIHATPPGKPKNVIIGSNIGRIGKIADEDDLRVIDQGSTNLEIGGDNDRFETELPLLDATGKRIGALGLVFNYRDGDDKEAIHRKGLSIRDEVAKAIANNAALFRPSR</sequence>
<feature type="chain" id="PRO_5022909200" evidence="1">
    <location>
        <begin position="23"/>
        <end position="293"/>
    </location>
</feature>
<accession>A0A5B8LK36</accession>
<keyword evidence="3" id="KW-1185">Reference proteome</keyword>
<dbReference type="AlphaFoldDB" id="A0A5B8LK36"/>
<organism evidence="2 3">
    <name type="scientific">Sphingomonas panacisoli</name>
    <dbReference type="NCBI Taxonomy" id="1813879"/>
    <lineage>
        <taxon>Bacteria</taxon>
        <taxon>Pseudomonadati</taxon>
        <taxon>Pseudomonadota</taxon>
        <taxon>Alphaproteobacteria</taxon>
        <taxon>Sphingomonadales</taxon>
        <taxon>Sphingomonadaceae</taxon>
        <taxon>Sphingomonas</taxon>
    </lineage>
</organism>
<proteinExistence type="predicted"/>
<dbReference type="KEGG" id="spai:FPZ24_10790"/>
<evidence type="ECO:0000313" key="3">
    <source>
        <dbReference type="Proteomes" id="UP000315673"/>
    </source>
</evidence>
<dbReference type="Proteomes" id="UP000315673">
    <property type="component" value="Chromosome"/>
</dbReference>
<protein>
    <submittedName>
        <fullName evidence="2">Uncharacterized protein</fullName>
    </submittedName>
</protein>